<organism evidence="5 6">
    <name type="scientific">Arthrobacter phage Zaheer</name>
    <dbReference type="NCBI Taxonomy" id="2836041"/>
    <lineage>
        <taxon>Viruses</taxon>
        <taxon>Duplodnaviria</taxon>
        <taxon>Heunggongvirae</taxon>
        <taxon>Uroviricota</taxon>
        <taxon>Caudoviricetes</taxon>
        <taxon>Daemsvirinae</taxon>
        <taxon>Nanditavirus</taxon>
        <taxon>Nanditavirus zaheer</taxon>
    </lineage>
</organism>
<evidence type="ECO:0000256" key="1">
    <source>
        <dbReference type="ARBA" id="ARBA00001946"/>
    </source>
</evidence>
<keyword evidence="2" id="KW-0540">Nuclease</keyword>
<gene>
    <name evidence="5" type="primary">66</name>
    <name evidence="5" type="ORF">SEA_ZAHEER_66</name>
</gene>
<protein>
    <submittedName>
        <fullName evidence="5">Nuclease</fullName>
    </submittedName>
</protein>
<name>A0A8F3ILQ9_9CAUD</name>
<dbReference type="Gene3D" id="3.40.1350.10">
    <property type="match status" value="1"/>
</dbReference>
<dbReference type="InterPro" id="IPR014883">
    <property type="entry name" value="VRR_NUC"/>
</dbReference>
<reference evidence="5" key="1">
    <citation type="submission" date="2021-05" db="EMBL/GenBank/DDBJ databases">
        <authorList>
            <person name="Moore L.J."/>
            <person name="Samuelson I.O."/>
            <person name="Sarkilahti S.K."/>
            <person name="Tutterrow P.B."/>
            <person name="Spring A.M."/>
            <person name="Klyczek K."/>
            <person name="Garlena R.A."/>
            <person name="Russell D.A."/>
            <person name="Pope W.H."/>
            <person name="Jacobs-Sera D."/>
            <person name="Hatfull G.F."/>
        </authorList>
    </citation>
    <scope>NUCLEOTIDE SEQUENCE</scope>
</reference>
<dbReference type="Pfam" id="PF08774">
    <property type="entry name" value="VRR_NUC"/>
    <property type="match status" value="1"/>
</dbReference>
<dbReference type="GeneID" id="80034198"/>
<evidence type="ECO:0000313" key="5">
    <source>
        <dbReference type="EMBL" id="QWY84262.1"/>
    </source>
</evidence>
<keyword evidence="6" id="KW-1185">Reference proteome</keyword>
<sequence length="109" mass="12523">MTATADHRPKITEAQFQQQVIELAKLNGYTLIYHTHDSRRSQPGFPDLVLVNENRRRALFRELKTSTGRLTEKQHDWLIGMKIAGLDADIWRPEDLASGLITRQLRSVA</sequence>
<proteinExistence type="predicted"/>
<evidence type="ECO:0000259" key="4">
    <source>
        <dbReference type="Pfam" id="PF08774"/>
    </source>
</evidence>
<comment type="cofactor">
    <cofactor evidence="1">
        <name>Mg(2+)</name>
        <dbReference type="ChEBI" id="CHEBI:18420"/>
    </cofactor>
</comment>
<dbReference type="KEGG" id="vg:80034198"/>
<dbReference type="GO" id="GO:0003676">
    <property type="term" value="F:nucleic acid binding"/>
    <property type="evidence" value="ECO:0007669"/>
    <property type="project" value="InterPro"/>
</dbReference>
<dbReference type="GO" id="GO:0004518">
    <property type="term" value="F:nuclease activity"/>
    <property type="evidence" value="ECO:0007669"/>
    <property type="project" value="UniProtKB-KW"/>
</dbReference>
<feature type="domain" description="VRR-NUC" evidence="4">
    <location>
        <begin position="35"/>
        <end position="88"/>
    </location>
</feature>
<dbReference type="Proteomes" id="UP000693901">
    <property type="component" value="Segment"/>
</dbReference>
<dbReference type="GO" id="GO:0016788">
    <property type="term" value="F:hydrolase activity, acting on ester bonds"/>
    <property type="evidence" value="ECO:0007669"/>
    <property type="project" value="InterPro"/>
</dbReference>
<dbReference type="RefSeq" id="YP_010761093.1">
    <property type="nucleotide sequence ID" value="NC_073591.1"/>
</dbReference>
<evidence type="ECO:0000256" key="2">
    <source>
        <dbReference type="ARBA" id="ARBA00022722"/>
    </source>
</evidence>
<dbReference type="EMBL" id="MZ150784">
    <property type="protein sequence ID" value="QWY84262.1"/>
    <property type="molecule type" value="Genomic_DNA"/>
</dbReference>
<dbReference type="InterPro" id="IPR011856">
    <property type="entry name" value="tRNA_endonuc-like_dom_sf"/>
</dbReference>
<evidence type="ECO:0000256" key="3">
    <source>
        <dbReference type="ARBA" id="ARBA00022801"/>
    </source>
</evidence>
<accession>A0A8F3ILQ9</accession>
<evidence type="ECO:0000313" key="6">
    <source>
        <dbReference type="Proteomes" id="UP000693901"/>
    </source>
</evidence>
<keyword evidence="3" id="KW-0378">Hydrolase</keyword>